<evidence type="ECO:0000313" key="6">
    <source>
        <dbReference type="Proteomes" id="UP000535437"/>
    </source>
</evidence>
<dbReference type="PANTHER" id="PTHR43537">
    <property type="entry name" value="TRANSCRIPTIONAL REGULATOR, GNTR FAMILY"/>
    <property type="match status" value="1"/>
</dbReference>
<sequence>MAEPENRESETTRVATRLREQIIDGERSPGSRLVERDLAAELGVSRVPVREGLRLLAAEGLITPRPRTWAIVREFTERDVRELEEVRTSLDTLAFTSAARRHDAAGLARLERVLVDGEAAAQAGDAVTAHRSAAAFHSTVVELADNTHLQELWGTIQSRVRWMLSQHDDLLVVTQEHRGLFEALASRDEELVGRLVVDHAQTSRDQHRERQARRS</sequence>
<name>A0A7Z0K8S8_9MICC</name>
<dbReference type="Proteomes" id="UP000535437">
    <property type="component" value="Unassembled WGS sequence"/>
</dbReference>
<dbReference type="Pfam" id="PF00392">
    <property type="entry name" value="GntR"/>
    <property type="match status" value="1"/>
</dbReference>
<reference evidence="5 6" key="1">
    <citation type="submission" date="2020-07" db="EMBL/GenBank/DDBJ databases">
        <title>Sequencing the genomes of 1000 actinobacteria strains.</title>
        <authorList>
            <person name="Klenk H.-P."/>
        </authorList>
    </citation>
    <scope>NUCLEOTIDE SEQUENCE [LARGE SCALE GENOMIC DNA]</scope>
    <source>
        <strain evidence="5 6">DSM 15475</strain>
    </source>
</reference>
<dbReference type="InterPro" id="IPR036388">
    <property type="entry name" value="WH-like_DNA-bd_sf"/>
</dbReference>
<dbReference type="RefSeq" id="WP_179541346.1">
    <property type="nucleotide sequence ID" value="NZ_BAAALL010000002.1"/>
</dbReference>
<keyword evidence="2 5" id="KW-0238">DNA-binding</keyword>
<dbReference type="InterPro" id="IPR000524">
    <property type="entry name" value="Tscrpt_reg_HTH_GntR"/>
</dbReference>
<evidence type="ECO:0000256" key="3">
    <source>
        <dbReference type="ARBA" id="ARBA00023163"/>
    </source>
</evidence>
<gene>
    <name evidence="5" type="ORF">HNR09_001342</name>
</gene>
<dbReference type="SMART" id="SM00345">
    <property type="entry name" value="HTH_GNTR"/>
    <property type="match status" value="1"/>
</dbReference>
<dbReference type="InterPro" id="IPR008920">
    <property type="entry name" value="TF_FadR/GntR_C"/>
</dbReference>
<dbReference type="GO" id="GO:0003700">
    <property type="term" value="F:DNA-binding transcription factor activity"/>
    <property type="evidence" value="ECO:0007669"/>
    <property type="project" value="InterPro"/>
</dbReference>
<dbReference type="SUPFAM" id="SSF48008">
    <property type="entry name" value="GntR ligand-binding domain-like"/>
    <property type="match status" value="1"/>
</dbReference>
<keyword evidence="3" id="KW-0804">Transcription</keyword>
<dbReference type="InterPro" id="IPR036390">
    <property type="entry name" value="WH_DNA-bd_sf"/>
</dbReference>
<dbReference type="SUPFAM" id="SSF46785">
    <property type="entry name" value="Winged helix' DNA-binding domain"/>
    <property type="match status" value="1"/>
</dbReference>
<proteinExistence type="predicted"/>
<evidence type="ECO:0000256" key="1">
    <source>
        <dbReference type="ARBA" id="ARBA00023015"/>
    </source>
</evidence>
<organism evidence="5 6">
    <name type="scientific">Nesterenkonia xinjiangensis</name>
    <dbReference type="NCBI Taxonomy" id="225327"/>
    <lineage>
        <taxon>Bacteria</taxon>
        <taxon>Bacillati</taxon>
        <taxon>Actinomycetota</taxon>
        <taxon>Actinomycetes</taxon>
        <taxon>Micrococcales</taxon>
        <taxon>Micrococcaceae</taxon>
        <taxon>Nesterenkonia</taxon>
    </lineage>
</organism>
<dbReference type="Pfam" id="PF07729">
    <property type="entry name" value="FCD"/>
    <property type="match status" value="1"/>
</dbReference>
<feature type="domain" description="HTH gntR-type" evidence="4">
    <location>
        <begin position="8"/>
        <end position="75"/>
    </location>
</feature>
<evidence type="ECO:0000259" key="4">
    <source>
        <dbReference type="PROSITE" id="PS50949"/>
    </source>
</evidence>
<dbReference type="PRINTS" id="PR00035">
    <property type="entry name" value="HTHGNTR"/>
</dbReference>
<dbReference type="Gene3D" id="1.20.120.530">
    <property type="entry name" value="GntR ligand-binding domain-like"/>
    <property type="match status" value="1"/>
</dbReference>
<evidence type="ECO:0000256" key="2">
    <source>
        <dbReference type="ARBA" id="ARBA00023125"/>
    </source>
</evidence>
<protein>
    <submittedName>
        <fullName evidence="5">DNA-binding GntR family transcriptional regulator</fullName>
    </submittedName>
</protein>
<keyword evidence="6" id="KW-1185">Reference proteome</keyword>
<keyword evidence="1" id="KW-0805">Transcription regulation</keyword>
<evidence type="ECO:0000313" key="5">
    <source>
        <dbReference type="EMBL" id="NYJ77931.1"/>
    </source>
</evidence>
<dbReference type="AlphaFoldDB" id="A0A7Z0K8S8"/>
<dbReference type="GO" id="GO:0003677">
    <property type="term" value="F:DNA binding"/>
    <property type="evidence" value="ECO:0007669"/>
    <property type="project" value="UniProtKB-KW"/>
</dbReference>
<dbReference type="PANTHER" id="PTHR43537:SF45">
    <property type="entry name" value="GNTR FAMILY REGULATORY PROTEIN"/>
    <property type="match status" value="1"/>
</dbReference>
<accession>A0A7Z0K8S8</accession>
<dbReference type="CDD" id="cd07377">
    <property type="entry name" value="WHTH_GntR"/>
    <property type="match status" value="1"/>
</dbReference>
<dbReference type="SMART" id="SM00895">
    <property type="entry name" value="FCD"/>
    <property type="match status" value="1"/>
</dbReference>
<dbReference type="Gene3D" id="1.10.10.10">
    <property type="entry name" value="Winged helix-like DNA-binding domain superfamily/Winged helix DNA-binding domain"/>
    <property type="match status" value="1"/>
</dbReference>
<dbReference type="InterPro" id="IPR011711">
    <property type="entry name" value="GntR_C"/>
</dbReference>
<dbReference type="EMBL" id="JACCFY010000001">
    <property type="protein sequence ID" value="NYJ77931.1"/>
    <property type="molecule type" value="Genomic_DNA"/>
</dbReference>
<dbReference type="PROSITE" id="PS50949">
    <property type="entry name" value="HTH_GNTR"/>
    <property type="match status" value="1"/>
</dbReference>
<comment type="caution">
    <text evidence="5">The sequence shown here is derived from an EMBL/GenBank/DDBJ whole genome shotgun (WGS) entry which is preliminary data.</text>
</comment>